<sequence length="59" mass="6288">MGGSDEMRENQAGASDPALAPGSWEAAAQQQHRNSTAISDENRPSRTSRTQGGRTRTDS</sequence>
<comment type="caution">
    <text evidence="2">The sequence shown here is derived from an EMBL/GenBank/DDBJ whole genome shotgun (WGS) entry which is preliminary data.</text>
</comment>
<gene>
    <name evidence="2" type="ORF">Dda_5095</name>
</gene>
<evidence type="ECO:0000313" key="3">
    <source>
        <dbReference type="Proteomes" id="UP001221413"/>
    </source>
</evidence>
<feature type="compositionally biased region" description="Low complexity" evidence="1">
    <location>
        <begin position="45"/>
        <end position="59"/>
    </location>
</feature>
<dbReference type="AlphaFoldDB" id="A0AAD6IVF9"/>
<dbReference type="Proteomes" id="UP001221413">
    <property type="component" value="Unassembled WGS sequence"/>
</dbReference>
<evidence type="ECO:0000256" key="1">
    <source>
        <dbReference type="SAM" id="MobiDB-lite"/>
    </source>
</evidence>
<name>A0AAD6IVF9_DREDA</name>
<feature type="compositionally biased region" description="Polar residues" evidence="1">
    <location>
        <begin position="28"/>
        <end position="39"/>
    </location>
</feature>
<organism evidence="2 3">
    <name type="scientific">Drechslerella dactyloides</name>
    <name type="common">Nematode-trapping fungus</name>
    <name type="synonym">Arthrobotrys dactyloides</name>
    <dbReference type="NCBI Taxonomy" id="74499"/>
    <lineage>
        <taxon>Eukaryota</taxon>
        <taxon>Fungi</taxon>
        <taxon>Dikarya</taxon>
        <taxon>Ascomycota</taxon>
        <taxon>Pezizomycotina</taxon>
        <taxon>Orbiliomycetes</taxon>
        <taxon>Orbiliales</taxon>
        <taxon>Orbiliaceae</taxon>
        <taxon>Drechslerella</taxon>
    </lineage>
</organism>
<keyword evidence="3" id="KW-1185">Reference proteome</keyword>
<protein>
    <submittedName>
        <fullName evidence="2">Uncharacterized protein</fullName>
    </submittedName>
</protein>
<evidence type="ECO:0000313" key="2">
    <source>
        <dbReference type="EMBL" id="KAJ6259458.1"/>
    </source>
</evidence>
<proteinExistence type="predicted"/>
<dbReference type="EMBL" id="JAQGDS010000006">
    <property type="protein sequence ID" value="KAJ6259458.1"/>
    <property type="molecule type" value="Genomic_DNA"/>
</dbReference>
<feature type="region of interest" description="Disordered" evidence="1">
    <location>
        <begin position="1"/>
        <end position="59"/>
    </location>
</feature>
<accession>A0AAD6IVF9</accession>
<reference evidence="2" key="1">
    <citation type="submission" date="2023-01" db="EMBL/GenBank/DDBJ databases">
        <title>The chitinases involved in constricting ring structure development in the nematode-trapping fungus Drechslerella dactyloides.</title>
        <authorList>
            <person name="Wang R."/>
            <person name="Zhang L."/>
            <person name="Tang P."/>
            <person name="Li S."/>
            <person name="Liang L."/>
        </authorList>
    </citation>
    <scope>NUCLEOTIDE SEQUENCE</scope>
    <source>
        <strain evidence="2">YMF1.00031</strain>
    </source>
</reference>